<feature type="compositionally biased region" description="Polar residues" evidence="1">
    <location>
        <begin position="73"/>
        <end position="83"/>
    </location>
</feature>
<dbReference type="AlphaFoldDB" id="A0A1A8YJZ2"/>
<dbReference type="EMBL" id="FLRD01000026">
    <property type="protein sequence ID" value="SBT31842.1"/>
    <property type="molecule type" value="Genomic_DNA"/>
</dbReference>
<organism evidence="2 5">
    <name type="scientific">Plasmodium ovale wallikeri</name>
    <dbReference type="NCBI Taxonomy" id="864142"/>
    <lineage>
        <taxon>Eukaryota</taxon>
        <taxon>Sar</taxon>
        <taxon>Alveolata</taxon>
        <taxon>Apicomplexa</taxon>
        <taxon>Aconoidasida</taxon>
        <taxon>Haemosporida</taxon>
        <taxon>Plasmodiidae</taxon>
        <taxon>Plasmodium</taxon>
        <taxon>Plasmodium (Plasmodium)</taxon>
    </lineage>
</organism>
<dbReference type="EMBL" id="FLRE01002565">
    <property type="protein sequence ID" value="SBT58774.1"/>
    <property type="molecule type" value="Genomic_DNA"/>
</dbReference>
<dbReference type="Proteomes" id="UP000078550">
    <property type="component" value="Unassembled WGS sequence"/>
</dbReference>
<sequence length="83" mass="9692">MMNRARLSTHFLVFRKKSKRGVLHRNTSANEGSSVKSDFAKDPLPRVHIFFFTRTVDQIRKMKKKKLHRSPGPLTQGTPRTMR</sequence>
<evidence type="ECO:0000256" key="1">
    <source>
        <dbReference type="SAM" id="MobiDB-lite"/>
    </source>
</evidence>
<evidence type="ECO:0000313" key="3">
    <source>
        <dbReference type="EMBL" id="SBT58774.1"/>
    </source>
</evidence>
<accession>A0A1A8YJZ2</accession>
<evidence type="ECO:0000313" key="2">
    <source>
        <dbReference type="EMBL" id="SBT31842.1"/>
    </source>
</evidence>
<reference evidence="2" key="2">
    <citation type="submission" date="2016-05" db="EMBL/GenBank/DDBJ databases">
        <authorList>
            <person name="Lavstsen T."/>
            <person name="Jespersen J.S."/>
        </authorList>
    </citation>
    <scope>NUCLEOTIDE SEQUENCE [LARGE SCALE GENOMIC DNA]</scope>
</reference>
<proteinExistence type="predicted"/>
<evidence type="ECO:0000313" key="5">
    <source>
        <dbReference type="Proteomes" id="UP000078555"/>
    </source>
</evidence>
<dbReference type="Proteomes" id="UP000078555">
    <property type="component" value="Unassembled WGS sequence"/>
</dbReference>
<reference evidence="4 5" key="1">
    <citation type="submission" date="2016-05" db="EMBL/GenBank/DDBJ databases">
        <authorList>
            <person name="Naeem Raeece"/>
        </authorList>
    </citation>
    <scope>NUCLEOTIDE SEQUENCE [LARGE SCALE GENOMIC DNA]</scope>
</reference>
<name>A0A1A8YJZ2_PLAOA</name>
<keyword evidence="5" id="KW-1185">Reference proteome</keyword>
<gene>
    <name evidence="2" type="ORF">POVWA1_009130</name>
    <name evidence="3" type="ORF">POVWA2_087610</name>
</gene>
<evidence type="ECO:0000313" key="4">
    <source>
        <dbReference type="Proteomes" id="UP000078550"/>
    </source>
</evidence>
<protein>
    <submittedName>
        <fullName evidence="2">Uncharacterized protein</fullName>
    </submittedName>
</protein>
<feature type="region of interest" description="Disordered" evidence="1">
    <location>
        <begin position="61"/>
        <end position="83"/>
    </location>
</feature>